<name>A0ABW4B2G9_9GAMM</name>
<dbReference type="InterPro" id="IPR000385">
    <property type="entry name" value="MoaA_NifB_PqqE_Fe-S-bd_CS"/>
</dbReference>
<dbReference type="Pfam" id="PF06463">
    <property type="entry name" value="Mob_synth_C"/>
    <property type="match status" value="1"/>
</dbReference>
<evidence type="ECO:0000256" key="11">
    <source>
        <dbReference type="ARBA" id="ARBA00048697"/>
    </source>
</evidence>
<keyword evidence="15" id="KW-1185">Reference proteome</keyword>
<keyword evidence="3 12" id="KW-0949">S-adenosyl-L-methionine</keyword>
<feature type="binding site" evidence="12">
    <location>
        <position position="98"/>
    </location>
    <ligand>
        <name>GTP</name>
        <dbReference type="ChEBI" id="CHEBI:37565"/>
    </ligand>
</feature>
<evidence type="ECO:0000256" key="3">
    <source>
        <dbReference type="ARBA" id="ARBA00022691"/>
    </source>
</evidence>
<dbReference type="InterPro" id="IPR010505">
    <property type="entry name" value="MoaA_twitch"/>
</dbReference>
<feature type="binding site" evidence="12">
    <location>
        <begin position="262"/>
        <end position="264"/>
    </location>
    <ligand>
        <name>GTP</name>
        <dbReference type="ChEBI" id="CHEBI:37565"/>
    </ligand>
</feature>
<comment type="pathway">
    <text evidence="12">Cofactor biosynthesis; molybdopterin biosynthesis.</text>
</comment>
<feature type="binding site" evidence="12">
    <location>
        <position position="257"/>
    </location>
    <ligand>
        <name>[4Fe-4S] cluster</name>
        <dbReference type="ChEBI" id="CHEBI:49883"/>
        <label>2</label>
        <note>4Fe-4S-substrate</note>
    </ligand>
</feature>
<feature type="binding site" evidence="12">
    <location>
        <position position="31"/>
    </location>
    <ligand>
        <name>S-adenosyl-L-methionine</name>
        <dbReference type="ChEBI" id="CHEBI:59789"/>
    </ligand>
</feature>
<dbReference type="Gene3D" id="3.20.20.70">
    <property type="entry name" value="Aldolase class I"/>
    <property type="match status" value="1"/>
</dbReference>
<feature type="binding site" evidence="12">
    <location>
        <position position="29"/>
    </location>
    <ligand>
        <name>[4Fe-4S] cluster</name>
        <dbReference type="ChEBI" id="CHEBI:49883"/>
        <label>1</label>
        <note>4Fe-4S-S-AdoMet</note>
    </ligand>
</feature>
<keyword evidence="4 12" id="KW-0479">Metal-binding</keyword>
<comment type="catalytic activity">
    <reaction evidence="11 12">
        <text>GTP + AH2 + S-adenosyl-L-methionine = (8S)-3',8-cyclo-7,8-dihydroguanosine 5'-triphosphate + 5'-deoxyadenosine + L-methionine + A + H(+)</text>
        <dbReference type="Rhea" id="RHEA:49576"/>
        <dbReference type="ChEBI" id="CHEBI:13193"/>
        <dbReference type="ChEBI" id="CHEBI:15378"/>
        <dbReference type="ChEBI" id="CHEBI:17319"/>
        <dbReference type="ChEBI" id="CHEBI:17499"/>
        <dbReference type="ChEBI" id="CHEBI:37565"/>
        <dbReference type="ChEBI" id="CHEBI:57844"/>
        <dbReference type="ChEBI" id="CHEBI:59789"/>
        <dbReference type="ChEBI" id="CHEBI:131766"/>
        <dbReference type="EC" id="4.1.99.22"/>
    </reaction>
</comment>
<keyword evidence="5 12" id="KW-0547">Nucleotide-binding</keyword>
<dbReference type="SFLD" id="SFLDS00029">
    <property type="entry name" value="Radical_SAM"/>
    <property type="match status" value="1"/>
</dbReference>
<comment type="function">
    <text evidence="12">Catalyzes the cyclization of GTP to (8S)-3',8-cyclo-7,8-dihydroguanosine 5'-triphosphate.</text>
</comment>
<dbReference type="NCBIfam" id="TIGR02666">
    <property type="entry name" value="moaA"/>
    <property type="match status" value="1"/>
</dbReference>
<evidence type="ECO:0000256" key="2">
    <source>
        <dbReference type="ARBA" id="ARBA00022485"/>
    </source>
</evidence>
<evidence type="ECO:0000313" key="15">
    <source>
        <dbReference type="Proteomes" id="UP001597059"/>
    </source>
</evidence>
<dbReference type="InterPro" id="IPR050105">
    <property type="entry name" value="MoCo_biosynth_MoaA/MoaC"/>
</dbReference>
<feature type="binding site" evidence="12">
    <location>
        <position position="122"/>
    </location>
    <ligand>
        <name>S-adenosyl-L-methionine</name>
        <dbReference type="ChEBI" id="CHEBI:59789"/>
    </ligand>
</feature>
<reference evidence="15" key="1">
    <citation type="journal article" date="2019" name="Int. J. Syst. Evol. Microbiol.">
        <title>The Global Catalogue of Microorganisms (GCM) 10K type strain sequencing project: providing services to taxonomists for standard genome sequencing and annotation.</title>
        <authorList>
            <consortium name="The Broad Institute Genomics Platform"/>
            <consortium name="The Broad Institute Genome Sequencing Center for Infectious Disease"/>
            <person name="Wu L."/>
            <person name="Ma J."/>
        </authorList>
    </citation>
    <scope>NUCLEOTIDE SEQUENCE [LARGE SCALE GENOMIC DNA]</scope>
    <source>
        <strain evidence="15">JCM 30774</strain>
    </source>
</reference>
<dbReference type="Pfam" id="PF04055">
    <property type="entry name" value="Radical_SAM"/>
    <property type="match status" value="1"/>
</dbReference>
<dbReference type="SMART" id="SM00729">
    <property type="entry name" value="Elp3"/>
    <property type="match status" value="1"/>
</dbReference>
<comment type="subunit">
    <text evidence="12">Monomer and homodimer.</text>
</comment>
<comment type="cofactor">
    <cofactor evidence="12">
        <name>[4Fe-4S] cluster</name>
        <dbReference type="ChEBI" id="CHEBI:49883"/>
    </cofactor>
    <text evidence="12">Binds 2 [4Fe-4S] clusters. Binds 1 [4Fe-4S] cluster coordinated with 3 cysteines and an exchangeable S-adenosyl-L-methionine and 1 [4Fe-4S] cluster coordinated with 3 cysteines and the GTP-derived substrate.</text>
</comment>
<dbReference type="PANTHER" id="PTHR22960:SF0">
    <property type="entry name" value="MOLYBDENUM COFACTOR BIOSYNTHESIS PROTEIN 1"/>
    <property type="match status" value="1"/>
</dbReference>
<dbReference type="HAMAP" id="MF_01225_B">
    <property type="entry name" value="MoaA_B"/>
    <property type="match status" value="1"/>
</dbReference>
<feature type="domain" description="Radical SAM core" evidence="13">
    <location>
        <begin position="9"/>
        <end position="226"/>
    </location>
</feature>
<keyword evidence="8 12" id="KW-0342">GTP-binding</keyword>
<dbReference type="InterPro" id="IPR058240">
    <property type="entry name" value="rSAM_sf"/>
</dbReference>
<feature type="binding site" evidence="12">
    <location>
        <position position="18"/>
    </location>
    <ligand>
        <name>GTP</name>
        <dbReference type="ChEBI" id="CHEBI:37565"/>
    </ligand>
</feature>
<keyword evidence="9 12" id="KW-0501">Molybdenum cofactor biosynthesis</keyword>
<dbReference type="PANTHER" id="PTHR22960">
    <property type="entry name" value="MOLYBDOPTERIN COFACTOR SYNTHESIS PROTEIN A"/>
    <property type="match status" value="1"/>
</dbReference>
<dbReference type="SFLD" id="SFLDG01067">
    <property type="entry name" value="SPASM/twitch_domain_containing"/>
    <property type="match status" value="1"/>
</dbReference>
<evidence type="ECO:0000256" key="10">
    <source>
        <dbReference type="ARBA" id="ARBA00023239"/>
    </source>
</evidence>
<dbReference type="InterPro" id="IPR013785">
    <property type="entry name" value="Aldolase_TIM"/>
</dbReference>
<feature type="binding site" evidence="12">
    <location>
        <position position="32"/>
    </location>
    <ligand>
        <name>[4Fe-4S] cluster</name>
        <dbReference type="ChEBI" id="CHEBI:49883"/>
        <label>1</label>
        <note>4Fe-4S-S-AdoMet</note>
    </ligand>
</feature>
<proteinExistence type="inferred from homology"/>
<evidence type="ECO:0000256" key="8">
    <source>
        <dbReference type="ARBA" id="ARBA00023134"/>
    </source>
</evidence>
<comment type="similarity">
    <text evidence="12">Belongs to the radical SAM superfamily. MoaA family.</text>
</comment>
<dbReference type="SUPFAM" id="SSF102114">
    <property type="entry name" value="Radical SAM enzymes"/>
    <property type="match status" value="1"/>
</dbReference>
<dbReference type="SFLD" id="SFLDG01386">
    <property type="entry name" value="main_SPASM_domain-containing"/>
    <property type="match status" value="1"/>
</dbReference>
<dbReference type="SFLD" id="SFLDG01383">
    <property type="entry name" value="cyclic_pyranopterin_phosphate"/>
    <property type="match status" value="1"/>
</dbReference>
<dbReference type="CDD" id="cd21117">
    <property type="entry name" value="Twitch_MoaA"/>
    <property type="match status" value="1"/>
</dbReference>
<feature type="binding site" evidence="12">
    <location>
        <position position="260"/>
    </location>
    <ligand>
        <name>[4Fe-4S] cluster</name>
        <dbReference type="ChEBI" id="CHEBI:49883"/>
        <label>2</label>
        <note>4Fe-4S-substrate</note>
    </ligand>
</feature>
<dbReference type="GO" id="GO:0061798">
    <property type="term" value="F:GTP 3',8'-cyclase activity"/>
    <property type="evidence" value="ECO:0007669"/>
    <property type="project" value="UniProtKB-EC"/>
</dbReference>
<organism evidence="14 15">
    <name type="scientific">Rhodanobacter aciditrophus</name>
    <dbReference type="NCBI Taxonomy" id="1623218"/>
    <lineage>
        <taxon>Bacteria</taxon>
        <taxon>Pseudomonadati</taxon>
        <taxon>Pseudomonadota</taxon>
        <taxon>Gammaproteobacteria</taxon>
        <taxon>Lysobacterales</taxon>
        <taxon>Rhodanobacteraceae</taxon>
        <taxon>Rhodanobacter</taxon>
    </lineage>
</organism>
<evidence type="ECO:0000256" key="7">
    <source>
        <dbReference type="ARBA" id="ARBA00023014"/>
    </source>
</evidence>
<protein>
    <recommendedName>
        <fullName evidence="1 12">GTP 3',8-cyclase</fullName>
        <ecNumber evidence="1 12">4.1.99.22</ecNumber>
    </recommendedName>
    <alternativeName>
        <fullName evidence="12">Molybdenum cofactor biosynthesis protein A</fullName>
    </alternativeName>
</protein>
<feature type="binding site" evidence="12">
    <location>
        <position position="274"/>
    </location>
    <ligand>
        <name>[4Fe-4S] cluster</name>
        <dbReference type="ChEBI" id="CHEBI:49883"/>
        <label>2</label>
        <note>4Fe-4S-substrate</note>
    </ligand>
</feature>
<dbReference type="CDD" id="cd01335">
    <property type="entry name" value="Radical_SAM"/>
    <property type="match status" value="1"/>
</dbReference>
<gene>
    <name evidence="12 14" type="primary">moaA</name>
    <name evidence="14" type="ORF">ACFQ45_12150</name>
</gene>
<evidence type="ECO:0000313" key="14">
    <source>
        <dbReference type="EMBL" id="MFD1384126.1"/>
    </source>
</evidence>
<comment type="caution">
    <text evidence="14">The sequence shown here is derived from an EMBL/GenBank/DDBJ whole genome shotgun (WGS) entry which is preliminary data.</text>
</comment>
<evidence type="ECO:0000256" key="5">
    <source>
        <dbReference type="ARBA" id="ARBA00022741"/>
    </source>
</evidence>
<dbReference type="EMBL" id="JBHTMN010000014">
    <property type="protein sequence ID" value="MFD1384126.1"/>
    <property type="molecule type" value="Genomic_DNA"/>
</dbReference>
<evidence type="ECO:0000256" key="4">
    <source>
        <dbReference type="ARBA" id="ARBA00022723"/>
    </source>
</evidence>
<sequence length="331" mass="37212">MSHSMLTDPFGRTIDYLRISVTDRCDFRCTYCMDEDAEFLPRKDILSLEEIVQIAQAYCSLGTKRIRITGGEPLVRKNILWALEKIAALPGLEELTITTNGSQLTKMGNDLLNAGVSRLNVSLDTLKPERFLELTRRDKLQQVLDGIDTVTQLPFKRIKMNAVILGGYNDDEVLDLTQFAFNKGMDISFIEEMPLGHISHHDRAKVYVSSDDLQASLAKHWQLSPSDNKTGGPSRYYDVLGQTSKIGFISPHSHNFCSTCNRVRLTAEGRLLLCLGNEHSKDLKSVVRAHPNNPLVLQQAIMDSLALKPEKHHFNLEEEPQILRFMSATGG</sequence>
<keyword evidence="10 12" id="KW-0456">Lyase</keyword>
<feature type="binding site" evidence="12">
    <location>
        <position position="159"/>
    </location>
    <ligand>
        <name>GTP</name>
        <dbReference type="ChEBI" id="CHEBI:37565"/>
    </ligand>
</feature>
<dbReference type="RefSeq" id="WP_377368057.1">
    <property type="nucleotide sequence ID" value="NZ_JBHTMN010000014.1"/>
</dbReference>
<dbReference type="PROSITE" id="PS51918">
    <property type="entry name" value="RADICAL_SAM"/>
    <property type="match status" value="1"/>
</dbReference>
<dbReference type="PROSITE" id="PS01305">
    <property type="entry name" value="MOAA_NIFB_PQQE"/>
    <property type="match status" value="1"/>
</dbReference>
<evidence type="ECO:0000259" key="13">
    <source>
        <dbReference type="PROSITE" id="PS51918"/>
    </source>
</evidence>
<keyword evidence="7 12" id="KW-0411">Iron-sulfur</keyword>
<accession>A0ABW4B2G9</accession>
<feature type="binding site" evidence="12">
    <location>
        <position position="193"/>
    </location>
    <ligand>
        <name>S-adenosyl-L-methionine</name>
        <dbReference type="ChEBI" id="CHEBI:59789"/>
    </ligand>
</feature>
<dbReference type="InterPro" id="IPR040064">
    <property type="entry name" value="MoaA-like"/>
</dbReference>
<feature type="binding site" evidence="12">
    <location>
        <position position="71"/>
    </location>
    <ligand>
        <name>S-adenosyl-L-methionine</name>
        <dbReference type="ChEBI" id="CHEBI:59789"/>
    </ligand>
</feature>
<evidence type="ECO:0000256" key="1">
    <source>
        <dbReference type="ARBA" id="ARBA00012167"/>
    </source>
</evidence>
<evidence type="ECO:0000256" key="12">
    <source>
        <dbReference type="HAMAP-Rule" id="MF_01225"/>
    </source>
</evidence>
<evidence type="ECO:0000256" key="9">
    <source>
        <dbReference type="ARBA" id="ARBA00023150"/>
    </source>
</evidence>
<dbReference type="Proteomes" id="UP001597059">
    <property type="component" value="Unassembled WGS sequence"/>
</dbReference>
<evidence type="ECO:0000256" key="6">
    <source>
        <dbReference type="ARBA" id="ARBA00023004"/>
    </source>
</evidence>
<keyword evidence="6 12" id="KW-0408">Iron</keyword>
<dbReference type="InterPro" id="IPR006638">
    <property type="entry name" value="Elp3/MiaA/NifB-like_rSAM"/>
</dbReference>
<feature type="binding site" evidence="12">
    <location>
        <position position="67"/>
    </location>
    <ligand>
        <name>GTP</name>
        <dbReference type="ChEBI" id="CHEBI:37565"/>
    </ligand>
</feature>
<dbReference type="InterPro" id="IPR013483">
    <property type="entry name" value="MoaA"/>
</dbReference>
<dbReference type="InterPro" id="IPR007197">
    <property type="entry name" value="rSAM"/>
</dbReference>
<dbReference type="EC" id="4.1.99.22" evidence="1 12"/>
<keyword evidence="2 12" id="KW-0004">4Fe-4S</keyword>
<feature type="binding site" evidence="12">
    <location>
        <position position="25"/>
    </location>
    <ligand>
        <name>[4Fe-4S] cluster</name>
        <dbReference type="ChEBI" id="CHEBI:49883"/>
        <label>1</label>
        <note>4Fe-4S-S-AdoMet</note>
    </ligand>
</feature>